<accession>X0X6U4</accession>
<protein>
    <submittedName>
        <fullName evidence="1">Uncharacterized protein</fullName>
    </submittedName>
</protein>
<proteinExistence type="predicted"/>
<sequence length="262" mass="28475">YLTDGSLVYITRAVAASTHLYIFRSVDDGTVFSAWYADSRPFSGNDGMYFLEGCGALYFISEHRAYSITGWGAALTTVADNATSPFGASHIFRGLDCPDGGNLVIGIHDAAPDPGCCDPAAIWTRPIDLSTGWVEHPKWATMDSDLGYRMYCWPGGVIGATAYADRYEVPADDPRGAGDWKPQCIPIMSWEISVDGKSFYTRSRAQGMGMNNPGQAFTAEIPSPEIWSPNQSTVHGEEGGAYNVRRELVVNDYGINEAGELQ</sequence>
<gene>
    <name evidence="1" type="ORF">S01H1_47327</name>
</gene>
<dbReference type="EMBL" id="BARS01030343">
    <property type="protein sequence ID" value="GAG20701.1"/>
    <property type="molecule type" value="Genomic_DNA"/>
</dbReference>
<feature type="non-terminal residue" evidence="1">
    <location>
        <position position="262"/>
    </location>
</feature>
<comment type="caution">
    <text evidence="1">The sequence shown here is derived from an EMBL/GenBank/DDBJ whole genome shotgun (WGS) entry which is preliminary data.</text>
</comment>
<organism evidence="1">
    <name type="scientific">marine sediment metagenome</name>
    <dbReference type="NCBI Taxonomy" id="412755"/>
    <lineage>
        <taxon>unclassified sequences</taxon>
        <taxon>metagenomes</taxon>
        <taxon>ecological metagenomes</taxon>
    </lineage>
</organism>
<feature type="non-terminal residue" evidence="1">
    <location>
        <position position="1"/>
    </location>
</feature>
<name>X0X6U4_9ZZZZ</name>
<reference evidence="1" key="1">
    <citation type="journal article" date="2014" name="Front. Microbiol.">
        <title>High frequency of phylogenetically diverse reductive dehalogenase-homologous genes in deep subseafloor sedimentary metagenomes.</title>
        <authorList>
            <person name="Kawai M."/>
            <person name="Futagami T."/>
            <person name="Toyoda A."/>
            <person name="Takaki Y."/>
            <person name="Nishi S."/>
            <person name="Hori S."/>
            <person name="Arai W."/>
            <person name="Tsubouchi T."/>
            <person name="Morono Y."/>
            <person name="Uchiyama I."/>
            <person name="Ito T."/>
            <person name="Fujiyama A."/>
            <person name="Inagaki F."/>
            <person name="Takami H."/>
        </authorList>
    </citation>
    <scope>NUCLEOTIDE SEQUENCE</scope>
    <source>
        <strain evidence="1">Expedition CK06-06</strain>
    </source>
</reference>
<evidence type="ECO:0000313" key="1">
    <source>
        <dbReference type="EMBL" id="GAG20701.1"/>
    </source>
</evidence>
<dbReference type="AlphaFoldDB" id="X0X6U4"/>